<dbReference type="Proteomes" id="UP001056120">
    <property type="component" value="Linkage Group LG11"/>
</dbReference>
<comment type="caution">
    <text evidence="1">The sequence shown here is derived from an EMBL/GenBank/DDBJ whole genome shotgun (WGS) entry which is preliminary data.</text>
</comment>
<protein>
    <submittedName>
        <fullName evidence="1">Uncharacterized protein</fullName>
    </submittedName>
</protein>
<name>A0ACB9HVH6_9ASTR</name>
<reference evidence="2" key="1">
    <citation type="journal article" date="2022" name="Mol. Ecol. Resour.">
        <title>The genomes of chicory, endive, great burdock and yacon provide insights into Asteraceae palaeo-polyploidization history and plant inulin production.</title>
        <authorList>
            <person name="Fan W."/>
            <person name="Wang S."/>
            <person name="Wang H."/>
            <person name="Wang A."/>
            <person name="Jiang F."/>
            <person name="Liu H."/>
            <person name="Zhao H."/>
            <person name="Xu D."/>
            <person name="Zhang Y."/>
        </authorList>
    </citation>
    <scope>NUCLEOTIDE SEQUENCE [LARGE SCALE GENOMIC DNA]</scope>
    <source>
        <strain evidence="2">cv. Yunnan</strain>
    </source>
</reference>
<dbReference type="EMBL" id="CM042028">
    <property type="protein sequence ID" value="KAI3799822.1"/>
    <property type="molecule type" value="Genomic_DNA"/>
</dbReference>
<evidence type="ECO:0000313" key="2">
    <source>
        <dbReference type="Proteomes" id="UP001056120"/>
    </source>
</evidence>
<reference evidence="1 2" key="2">
    <citation type="journal article" date="2022" name="Mol. Ecol. Resour.">
        <title>The genomes of chicory, endive, great burdock and yacon provide insights into Asteraceae paleo-polyploidization history and plant inulin production.</title>
        <authorList>
            <person name="Fan W."/>
            <person name="Wang S."/>
            <person name="Wang H."/>
            <person name="Wang A."/>
            <person name="Jiang F."/>
            <person name="Liu H."/>
            <person name="Zhao H."/>
            <person name="Xu D."/>
            <person name="Zhang Y."/>
        </authorList>
    </citation>
    <scope>NUCLEOTIDE SEQUENCE [LARGE SCALE GENOMIC DNA]</scope>
    <source>
        <strain evidence="2">cv. Yunnan</strain>
        <tissue evidence="1">Leaves</tissue>
    </source>
</reference>
<keyword evidence="2" id="KW-1185">Reference proteome</keyword>
<organism evidence="1 2">
    <name type="scientific">Smallanthus sonchifolius</name>
    <dbReference type="NCBI Taxonomy" id="185202"/>
    <lineage>
        <taxon>Eukaryota</taxon>
        <taxon>Viridiplantae</taxon>
        <taxon>Streptophyta</taxon>
        <taxon>Embryophyta</taxon>
        <taxon>Tracheophyta</taxon>
        <taxon>Spermatophyta</taxon>
        <taxon>Magnoliopsida</taxon>
        <taxon>eudicotyledons</taxon>
        <taxon>Gunneridae</taxon>
        <taxon>Pentapetalae</taxon>
        <taxon>asterids</taxon>
        <taxon>campanulids</taxon>
        <taxon>Asterales</taxon>
        <taxon>Asteraceae</taxon>
        <taxon>Asteroideae</taxon>
        <taxon>Heliantheae alliance</taxon>
        <taxon>Millerieae</taxon>
        <taxon>Smallanthus</taxon>
    </lineage>
</organism>
<gene>
    <name evidence="1" type="ORF">L1987_35126</name>
</gene>
<accession>A0ACB9HVH6</accession>
<proteinExistence type="predicted"/>
<sequence>MVQGHRPFAAWTFGVEWVRDRERGRSGRKATSLLTGPNPHTAPSLRPTLSLSLSRVIITEFLIGVGDQMRCLHRYRSILSLISSQYLDFARVRVSFILPLSRN</sequence>
<evidence type="ECO:0000313" key="1">
    <source>
        <dbReference type="EMBL" id="KAI3799822.1"/>
    </source>
</evidence>